<dbReference type="Pfam" id="PF00854">
    <property type="entry name" value="PTR2"/>
    <property type="match status" value="1"/>
</dbReference>
<dbReference type="InterPro" id="IPR036259">
    <property type="entry name" value="MFS_trans_sf"/>
</dbReference>
<keyword evidence="6 9" id="KW-1133">Transmembrane helix</keyword>
<dbReference type="GO" id="GO:0005886">
    <property type="term" value="C:plasma membrane"/>
    <property type="evidence" value="ECO:0007669"/>
    <property type="project" value="UniProtKB-SubCell"/>
</dbReference>
<comment type="subcellular location">
    <subcellularLocation>
        <location evidence="1">Cell membrane</location>
        <topology evidence="1">Multi-pass membrane protein</topology>
    </subcellularLocation>
    <subcellularLocation>
        <location evidence="8">Membrane</location>
        <topology evidence="8">Multi-pass membrane protein</topology>
    </subcellularLocation>
</comment>
<evidence type="ECO:0000313" key="11">
    <source>
        <dbReference type="Proteomes" id="UP000247689"/>
    </source>
</evidence>
<feature type="transmembrane region" description="Helical" evidence="9">
    <location>
        <begin position="620"/>
        <end position="638"/>
    </location>
</feature>
<evidence type="ECO:0000256" key="2">
    <source>
        <dbReference type="ARBA" id="ARBA00022448"/>
    </source>
</evidence>
<sequence>MTAQSNTTTPKDEKTILGHPRGLIILFFTEMWERFSYYGMRGLLIIYLTQHFLFSDEKSTILYGAYTALVYVMTIIGGSLADRYLGTRKAVTFGAILLVMGHIGMAFEGSGSKELMTYSGKEHQITLDGRGGDARQIIKTEDGQSYIKFGNQVLEINNAAALGLPSRLGGFEYSVENADEKLQGKNKSVKILTYNDTEYHLVTQGKGDEKVTTLEKGDVKGTVDMSAHRSMTFGTNPTLYLATSYRLGPSFPNKVGGFEFEVLDTQTNGDTVVRKIKYQGKEYTLTKTGNGEDANYLLKGAEGESEVEIKAPHDLKISSAEELGLPAIIEGDKYQNRIVQQDLYVNILYLSLALIIAGVGFLKANISTIVGSLYGFGDTRRDSGFTLFYMGINLGSLLSALSCGIIGIVWGWAYGFGLAGIGMIFGLIIFIWKSDWLEGKAEPPNPAKLKEKVFAFINYEWMCYLIGVGIIAISMFFVMNAEIMGDILFVLAAVMFLILVSYAMIKLEGDERHRMFAAIYFVLAQIPFWALFEQAGSSLNLFTDRLVDRSMMGWVVPAPVFQSLNAAYIIIFAPILAWLWSFLAKRKLNPPTPVKFAMGVFLCGFGFLALVGGIEASGEAGLTAVYFIFLIYLIHTLGELMVSPVGLSAVTKLAPAQAVGMTMGAWFLYSGFSNYLAGAIAKGTGAETIGGQLTDVAAAKATYADVYTNVGIVAMCIAVGMLIISPLIKKLMEGAD</sequence>
<feature type="transmembrane region" description="Helical" evidence="9">
    <location>
        <begin position="650"/>
        <end position="669"/>
    </location>
</feature>
<dbReference type="InterPro" id="IPR050171">
    <property type="entry name" value="MFS_Transporters"/>
</dbReference>
<evidence type="ECO:0000256" key="8">
    <source>
        <dbReference type="RuleBase" id="RU003755"/>
    </source>
</evidence>
<evidence type="ECO:0000256" key="4">
    <source>
        <dbReference type="ARBA" id="ARBA00022692"/>
    </source>
</evidence>
<evidence type="ECO:0000256" key="5">
    <source>
        <dbReference type="ARBA" id="ARBA00022856"/>
    </source>
</evidence>
<dbReference type="SUPFAM" id="SSF103473">
    <property type="entry name" value="MFS general substrate transporter"/>
    <property type="match status" value="2"/>
</dbReference>
<feature type="transmembrane region" description="Helical" evidence="9">
    <location>
        <begin position="483"/>
        <end position="503"/>
    </location>
</feature>
<protein>
    <submittedName>
        <fullName evidence="10">MFS transporter</fullName>
    </submittedName>
</protein>
<dbReference type="InterPro" id="IPR000109">
    <property type="entry name" value="POT_fam"/>
</dbReference>
<dbReference type="Proteomes" id="UP000247689">
    <property type="component" value="Unassembled WGS sequence"/>
</dbReference>
<gene>
    <name evidence="10" type="ORF">DL796_07425</name>
</gene>
<feature type="transmembrane region" description="Helical" evidence="9">
    <location>
        <begin position="387"/>
        <end position="408"/>
    </location>
</feature>
<dbReference type="PROSITE" id="PS01023">
    <property type="entry name" value="PTR2_2"/>
    <property type="match status" value="1"/>
</dbReference>
<dbReference type="NCBIfam" id="TIGR00924">
    <property type="entry name" value="yjdL_sub1_fam"/>
    <property type="match status" value="1"/>
</dbReference>
<evidence type="ECO:0000256" key="9">
    <source>
        <dbReference type="SAM" id="Phobius"/>
    </source>
</evidence>
<dbReference type="CDD" id="cd17346">
    <property type="entry name" value="MFS_DtpA_like"/>
    <property type="match status" value="1"/>
</dbReference>
<reference evidence="10 11" key="1">
    <citation type="submission" date="2018-05" db="EMBL/GenBank/DDBJ databases">
        <title>Kangiella spongicola genome sequence.</title>
        <authorList>
            <person name="Maclea K.S."/>
            <person name="Goen A.E."/>
            <person name="Kelley C."/>
            <person name="Underriner A."/>
            <person name="Silverwood T."/>
            <person name="Trachtenberg A.M."/>
        </authorList>
    </citation>
    <scope>NUCLEOTIDE SEQUENCE [LARGE SCALE GENOMIC DNA]</scope>
    <source>
        <strain evidence="10 11">ATCC BAA-2076</strain>
    </source>
</reference>
<dbReference type="Gene3D" id="1.20.1250.20">
    <property type="entry name" value="MFS general substrate transporter like domains"/>
    <property type="match status" value="2"/>
</dbReference>
<feature type="transmembrane region" description="Helical" evidence="9">
    <location>
        <begin position="60"/>
        <end position="78"/>
    </location>
</feature>
<comment type="similarity">
    <text evidence="8">Belongs to the major facilitator superfamily. Proton-dependent oligopeptide transporter (POT/PTR) (TC 2.A.17) family.</text>
</comment>
<organism evidence="10 11">
    <name type="scientific">Kangiella spongicola</name>
    <dbReference type="NCBI Taxonomy" id="796379"/>
    <lineage>
        <taxon>Bacteria</taxon>
        <taxon>Pseudomonadati</taxon>
        <taxon>Pseudomonadota</taxon>
        <taxon>Gammaproteobacteria</taxon>
        <taxon>Kangiellales</taxon>
        <taxon>Kangiellaceae</taxon>
        <taxon>Kangiella</taxon>
    </lineage>
</organism>
<keyword evidence="7 9" id="KW-0472">Membrane</keyword>
<keyword evidence="4 8" id="KW-0812">Transmembrane</keyword>
<dbReference type="PANTHER" id="PTHR23517">
    <property type="entry name" value="RESISTANCE PROTEIN MDTM, PUTATIVE-RELATED-RELATED"/>
    <property type="match status" value="1"/>
</dbReference>
<feature type="transmembrane region" description="Helical" evidence="9">
    <location>
        <begin position="453"/>
        <end position="477"/>
    </location>
</feature>
<evidence type="ECO:0000256" key="1">
    <source>
        <dbReference type="ARBA" id="ARBA00004651"/>
    </source>
</evidence>
<evidence type="ECO:0000313" key="10">
    <source>
        <dbReference type="EMBL" id="PXF63265.1"/>
    </source>
</evidence>
<feature type="transmembrane region" description="Helical" evidence="9">
    <location>
        <begin position="414"/>
        <end position="432"/>
    </location>
</feature>
<dbReference type="RefSeq" id="WP_110201068.1">
    <property type="nucleotide sequence ID" value="NZ_QICH01000002.1"/>
</dbReference>
<evidence type="ECO:0000256" key="6">
    <source>
        <dbReference type="ARBA" id="ARBA00022989"/>
    </source>
</evidence>
<accession>A0A318D5V1</accession>
<dbReference type="InterPro" id="IPR018456">
    <property type="entry name" value="PTR2_symporter_CS"/>
</dbReference>
<feature type="transmembrane region" description="Helical" evidence="9">
    <location>
        <begin position="706"/>
        <end position="728"/>
    </location>
</feature>
<proteinExistence type="inferred from homology"/>
<dbReference type="OrthoDB" id="9772725at2"/>
<dbReference type="PANTHER" id="PTHR23517:SF15">
    <property type="entry name" value="PROTON-DEPENDENT OLIGOPEPTIDE FAMILY TRANSPORT PROTEIN"/>
    <property type="match status" value="1"/>
</dbReference>
<dbReference type="GO" id="GO:0006857">
    <property type="term" value="P:oligopeptide transport"/>
    <property type="evidence" value="ECO:0007669"/>
    <property type="project" value="InterPro"/>
</dbReference>
<evidence type="ECO:0000256" key="3">
    <source>
        <dbReference type="ARBA" id="ARBA00022475"/>
    </source>
</evidence>
<comment type="caution">
    <text evidence="10">The sequence shown here is derived from an EMBL/GenBank/DDBJ whole genome shotgun (WGS) entry which is preliminary data.</text>
</comment>
<dbReference type="InterPro" id="IPR005279">
    <property type="entry name" value="Dipep/tripep_permease"/>
</dbReference>
<feature type="transmembrane region" description="Helical" evidence="9">
    <location>
        <begin position="596"/>
        <end position="614"/>
    </location>
</feature>
<evidence type="ECO:0000256" key="7">
    <source>
        <dbReference type="ARBA" id="ARBA00023136"/>
    </source>
</evidence>
<keyword evidence="5" id="KW-0571">Peptide transport</keyword>
<feature type="transmembrane region" description="Helical" evidence="9">
    <location>
        <begin position="343"/>
        <end position="366"/>
    </location>
</feature>
<dbReference type="EMBL" id="QICH01000002">
    <property type="protein sequence ID" value="PXF63265.1"/>
    <property type="molecule type" value="Genomic_DNA"/>
</dbReference>
<dbReference type="GO" id="GO:1904680">
    <property type="term" value="F:peptide transmembrane transporter activity"/>
    <property type="evidence" value="ECO:0007669"/>
    <property type="project" value="InterPro"/>
</dbReference>
<feature type="transmembrane region" description="Helical" evidence="9">
    <location>
        <begin position="35"/>
        <end position="54"/>
    </location>
</feature>
<keyword evidence="3" id="KW-1003">Cell membrane</keyword>
<feature type="transmembrane region" description="Helical" evidence="9">
    <location>
        <begin position="566"/>
        <end position="584"/>
    </location>
</feature>
<keyword evidence="2 8" id="KW-0813">Transport</keyword>
<keyword evidence="5" id="KW-0653">Protein transport</keyword>
<dbReference type="AlphaFoldDB" id="A0A318D5V1"/>
<keyword evidence="11" id="KW-1185">Reference proteome</keyword>
<feature type="transmembrane region" description="Helical" evidence="9">
    <location>
        <begin position="515"/>
        <end position="532"/>
    </location>
</feature>
<name>A0A318D5V1_9GAMM</name>